<protein>
    <submittedName>
        <fullName evidence="3">MAPK protein hog1</fullName>
    </submittedName>
</protein>
<feature type="region of interest" description="Disordered" evidence="2">
    <location>
        <begin position="1"/>
        <end position="29"/>
    </location>
</feature>
<accession>A0A5B0S965</accession>
<proteinExistence type="predicted"/>
<keyword evidence="1" id="KW-0067">ATP-binding</keyword>
<dbReference type="InterPro" id="IPR017441">
    <property type="entry name" value="Protein_kinase_ATP_BS"/>
</dbReference>
<dbReference type="SUPFAM" id="SSF56112">
    <property type="entry name" value="Protein kinase-like (PK-like)"/>
    <property type="match status" value="1"/>
</dbReference>
<dbReference type="Proteomes" id="UP000325313">
    <property type="component" value="Unassembled WGS sequence"/>
</dbReference>
<keyword evidence="1" id="KW-0547">Nucleotide-binding</keyword>
<gene>
    <name evidence="3" type="primary">HOG1_3</name>
    <name evidence="3" type="ORF">PGTUg99_012851</name>
</gene>
<dbReference type="GO" id="GO:0005524">
    <property type="term" value="F:ATP binding"/>
    <property type="evidence" value="ECO:0007669"/>
    <property type="project" value="UniProtKB-UniRule"/>
</dbReference>
<comment type="caution">
    <text evidence="3">The sequence shown here is derived from an EMBL/GenBank/DDBJ whole genome shotgun (WGS) entry which is preliminary data.</text>
</comment>
<dbReference type="PROSITE" id="PS00107">
    <property type="entry name" value="PROTEIN_KINASE_ATP"/>
    <property type="match status" value="1"/>
</dbReference>
<sequence length="78" mass="8560">MKRDQFWEPAAKHFNQNSPGGHQEGKDLSTSGTVFEVTTRYTDLQPVGMGAFGLVCLANDQLTATNVAIKKIMKPFST</sequence>
<name>A0A5B0S965_PUCGR</name>
<evidence type="ECO:0000256" key="2">
    <source>
        <dbReference type="SAM" id="MobiDB-lite"/>
    </source>
</evidence>
<organism evidence="3 4">
    <name type="scientific">Puccinia graminis f. sp. tritici</name>
    <dbReference type="NCBI Taxonomy" id="56615"/>
    <lineage>
        <taxon>Eukaryota</taxon>
        <taxon>Fungi</taxon>
        <taxon>Dikarya</taxon>
        <taxon>Basidiomycota</taxon>
        <taxon>Pucciniomycotina</taxon>
        <taxon>Pucciniomycetes</taxon>
        <taxon>Pucciniales</taxon>
        <taxon>Pucciniaceae</taxon>
        <taxon>Puccinia</taxon>
    </lineage>
</organism>
<dbReference type="EMBL" id="VDEP01000046">
    <property type="protein sequence ID" value="KAA1134741.1"/>
    <property type="molecule type" value="Genomic_DNA"/>
</dbReference>
<dbReference type="Gene3D" id="3.30.200.20">
    <property type="entry name" value="Phosphorylase Kinase, domain 1"/>
    <property type="match status" value="1"/>
</dbReference>
<feature type="binding site" evidence="1">
    <location>
        <position position="71"/>
    </location>
    <ligand>
        <name>ATP</name>
        <dbReference type="ChEBI" id="CHEBI:30616"/>
    </ligand>
</feature>
<evidence type="ECO:0000313" key="3">
    <source>
        <dbReference type="EMBL" id="KAA1134741.1"/>
    </source>
</evidence>
<dbReference type="InterPro" id="IPR011009">
    <property type="entry name" value="Kinase-like_dom_sf"/>
</dbReference>
<evidence type="ECO:0000313" key="4">
    <source>
        <dbReference type="Proteomes" id="UP000325313"/>
    </source>
</evidence>
<dbReference type="AlphaFoldDB" id="A0A5B0S965"/>
<evidence type="ECO:0000256" key="1">
    <source>
        <dbReference type="PROSITE-ProRule" id="PRU10141"/>
    </source>
</evidence>
<reference evidence="3 4" key="1">
    <citation type="submission" date="2019-05" db="EMBL/GenBank/DDBJ databases">
        <title>Emergence of the Ug99 lineage of the wheat stem rust pathogen through somatic hybridization.</title>
        <authorList>
            <person name="Li F."/>
            <person name="Upadhyaya N.M."/>
            <person name="Sperschneider J."/>
            <person name="Matny O."/>
            <person name="Nguyen-Phuc H."/>
            <person name="Mago R."/>
            <person name="Raley C."/>
            <person name="Miller M.E."/>
            <person name="Silverstein K.A.T."/>
            <person name="Henningsen E."/>
            <person name="Hirsch C.D."/>
            <person name="Visser B."/>
            <person name="Pretorius Z.A."/>
            <person name="Steffenson B.J."/>
            <person name="Schwessinger B."/>
            <person name="Dodds P.N."/>
            <person name="Figueroa M."/>
        </authorList>
    </citation>
    <scope>NUCLEOTIDE SEQUENCE [LARGE SCALE GENOMIC DNA]</scope>
    <source>
        <strain evidence="3 4">Ug99</strain>
    </source>
</reference>